<dbReference type="PANTHER" id="PTHR11475">
    <property type="entry name" value="OXIDASE/PEROXIDASE"/>
    <property type="match status" value="1"/>
</dbReference>
<evidence type="ECO:0000313" key="6">
    <source>
        <dbReference type="Proteomes" id="UP001595797"/>
    </source>
</evidence>
<feature type="region of interest" description="Disordered" evidence="4">
    <location>
        <begin position="525"/>
        <end position="566"/>
    </location>
</feature>
<feature type="compositionally biased region" description="Low complexity" evidence="4">
    <location>
        <begin position="52"/>
        <end position="62"/>
    </location>
</feature>
<feature type="region of interest" description="Disordered" evidence="4">
    <location>
        <begin position="40"/>
        <end position="62"/>
    </location>
</feature>
<dbReference type="InterPro" id="IPR010255">
    <property type="entry name" value="Haem_peroxidase_sf"/>
</dbReference>
<keyword evidence="6" id="KW-1185">Reference proteome</keyword>
<evidence type="ECO:0000256" key="1">
    <source>
        <dbReference type="ARBA" id="ARBA00004613"/>
    </source>
</evidence>
<accession>A0ABV9THQ3</accession>
<dbReference type="Proteomes" id="UP001595797">
    <property type="component" value="Unassembled WGS sequence"/>
</dbReference>
<feature type="region of interest" description="Disordered" evidence="4">
    <location>
        <begin position="1"/>
        <end position="20"/>
    </location>
</feature>
<keyword evidence="5" id="KW-0560">Oxidoreductase</keyword>
<proteinExistence type="predicted"/>
<evidence type="ECO:0000256" key="2">
    <source>
        <dbReference type="ARBA" id="ARBA00022525"/>
    </source>
</evidence>
<protein>
    <submittedName>
        <fullName evidence="5">Heme peroxidase family protein</fullName>
    </submittedName>
</protein>
<dbReference type="PROSITE" id="PS51318">
    <property type="entry name" value="TAT"/>
    <property type="match status" value="1"/>
</dbReference>
<dbReference type="Gene3D" id="1.10.640.10">
    <property type="entry name" value="Haem peroxidase domain superfamily, animal type"/>
    <property type="match status" value="1"/>
</dbReference>
<sequence>MGATKRTRVPEETTASGGISRRGVLGGVMAGLAALPAAGTAHAAPGKPAPTAPAARPAAAPVLSAARSGHGVGAPRGSDIAITAGRAKEGRFGVMFKKLPAFAPSDELLADLAQQMVDRTPPLADVSLSNDGFDNPDIPAGYAYLGQFIDHDMTLDRTPMPLQEVDPQGLTNFDTPFFELASVYGRGPAADPQLYEPADPRRLRIGRNHDGFPDLPRNADGTAVIGDHRNDENLIVAQFHLAFLQLHNKLVDEGRTFDEAQRLVRWHFQWLIVHDFLPRIAGKALVDSMLRPRRGGPTGVDCKFYKPGNPKRPMMPIEYSVAAYRFGHSMIRAEYEMHDAVTIPFFGNPSNDLRGSRPLPTIARADWNYFFDVPGMSMPDDRNMTRLIDTKLALPLDELPPTVVQHVDGAILSLAHRNLLRGKRLGLPAGQDVARAMGVAPIPNDRLGLTDPRWKGRAPLWFYVLKEAELLGGRTLGPVGGRIVAEVILGILSLDRTSFLNAPNGWAPERTPFRSGDFLEMAGALENMPVGNEDEGAEEDPGAEETEETEELHAEDDVEVEPEPAG</sequence>
<dbReference type="EMBL" id="JBHSIW010000007">
    <property type="protein sequence ID" value="MFC4902961.1"/>
    <property type="molecule type" value="Genomic_DNA"/>
</dbReference>
<dbReference type="CDD" id="cd09819">
    <property type="entry name" value="An_peroxidase_bacterial_1"/>
    <property type="match status" value="1"/>
</dbReference>
<evidence type="ECO:0000256" key="4">
    <source>
        <dbReference type="SAM" id="MobiDB-lite"/>
    </source>
</evidence>
<dbReference type="PANTHER" id="PTHR11475:SF4">
    <property type="entry name" value="CHORION PEROXIDASE"/>
    <property type="match status" value="1"/>
</dbReference>
<keyword evidence="3" id="KW-0325">Glycoprotein</keyword>
<reference evidence="6" key="1">
    <citation type="journal article" date="2019" name="Int. J. Syst. Evol. Microbiol.">
        <title>The Global Catalogue of Microorganisms (GCM) 10K type strain sequencing project: providing services to taxonomists for standard genome sequencing and annotation.</title>
        <authorList>
            <consortium name="The Broad Institute Genomics Platform"/>
            <consortium name="The Broad Institute Genome Sequencing Center for Infectious Disease"/>
            <person name="Wu L."/>
            <person name="Ma J."/>
        </authorList>
    </citation>
    <scope>NUCLEOTIDE SEQUENCE [LARGE SCALE GENOMIC DNA]</scope>
    <source>
        <strain evidence="6">CGMCC 4.6946</strain>
    </source>
</reference>
<dbReference type="InterPro" id="IPR037120">
    <property type="entry name" value="Haem_peroxidase_sf_animal"/>
</dbReference>
<dbReference type="InterPro" id="IPR019791">
    <property type="entry name" value="Haem_peroxidase_animal"/>
</dbReference>
<comment type="subcellular location">
    <subcellularLocation>
        <location evidence="1">Secreted</location>
    </subcellularLocation>
</comment>
<gene>
    <name evidence="5" type="ORF">ACFPCS_05195</name>
</gene>
<dbReference type="SUPFAM" id="SSF48113">
    <property type="entry name" value="Heme-dependent peroxidases"/>
    <property type="match status" value="1"/>
</dbReference>
<keyword evidence="5" id="KW-0575">Peroxidase</keyword>
<keyword evidence="2" id="KW-0964">Secreted</keyword>
<evidence type="ECO:0000256" key="3">
    <source>
        <dbReference type="ARBA" id="ARBA00023180"/>
    </source>
</evidence>
<dbReference type="GO" id="GO:0004601">
    <property type="term" value="F:peroxidase activity"/>
    <property type="evidence" value="ECO:0007669"/>
    <property type="project" value="UniProtKB-KW"/>
</dbReference>
<dbReference type="RefSeq" id="WP_277549748.1">
    <property type="nucleotide sequence ID" value="NZ_JARAMH010000001.1"/>
</dbReference>
<dbReference type="Pfam" id="PF03098">
    <property type="entry name" value="An_peroxidase"/>
    <property type="match status" value="1"/>
</dbReference>
<dbReference type="InterPro" id="IPR006311">
    <property type="entry name" value="TAT_signal"/>
</dbReference>
<organism evidence="5 6">
    <name type="scientific">Kocuria oceani</name>
    <dbReference type="NCBI Taxonomy" id="988827"/>
    <lineage>
        <taxon>Bacteria</taxon>
        <taxon>Bacillati</taxon>
        <taxon>Actinomycetota</taxon>
        <taxon>Actinomycetes</taxon>
        <taxon>Micrococcales</taxon>
        <taxon>Micrococcaceae</taxon>
        <taxon>Kocuria</taxon>
    </lineage>
</organism>
<comment type="caution">
    <text evidence="5">The sequence shown here is derived from an EMBL/GenBank/DDBJ whole genome shotgun (WGS) entry which is preliminary data.</text>
</comment>
<feature type="compositionally biased region" description="Acidic residues" evidence="4">
    <location>
        <begin position="532"/>
        <end position="566"/>
    </location>
</feature>
<name>A0ABV9THQ3_9MICC</name>
<evidence type="ECO:0000313" key="5">
    <source>
        <dbReference type="EMBL" id="MFC4902961.1"/>
    </source>
</evidence>